<protein>
    <recommendedName>
        <fullName evidence="3">AMP-dependent synthetase/ligase domain-containing protein</fullName>
    </recommendedName>
</protein>
<dbReference type="FunFam" id="3.30.300.30:FF:000008">
    <property type="entry name" value="2,3-dihydroxybenzoate-AMP ligase"/>
    <property type="match status" value="1"/>
</dbReference>
<dbReference type="SUPFAM" id="SSF56801">
    <property type="entry name" value="Acetyl-CoA synthetase-like"/>
    <property type="match status" value="2"/>
</dbReference>
<dbReference type="InterPro" id="IPR000873">
    <property type="entry name" value="AMP-dep_synth/lig_dom"/>
</dbReference>
<keyword evidence="2" id="KW-0436">Ligase</keyword>
<gene>
    <name evidence="4" type="ORF">Cgig2_005130</name>
</gene>
<evidence type="ECO:0000259" key="3">
    <source>
        <dbReference type="Pfam" id="PF00501"/>
    </source>
</evidence>
<evidence type="ECO:0000313" key="5">
    <source>
        <dbReference type="Proteomes" id="UP001153076"/>
    </source>
</evidence>
<keyword evidence="5" id="KW-1185">Reference proteome</keyword>
<dbReference type="AlphaFoldDB" id="A0A9Q1KET2"/>
<organism evidence="4 5">
    <name type="scientific">Carnegiea gigantea</name>
    <dbReference type="NCBI Taxonomy" id="171969"/>
    <lineage>
        <taxon>Eukaryota</taxon>
        <taxon>Viridiplantae</taxon>
        <taxon>Streptophyta</taxon>
        <taxon>Embryophyta</taxon>
        <taxon>Tracheophyta</taxon>
        <taxon>Spermatophyta</taxon>
        <taxon>Magnoliopsida</taxon>
        <taxon>eudicotyledons</taxon>
        <taxon>Gunneridae</taxon>
        <taxon>Pentapetalae</taxon>
        <taxon>Caryophyllales</taxon>
        <taxon>Cactineae</taxon>
        <taxon>Cactaceae</taxon>
        <taxon>Cactoideae</taxon>
        <taxon>Echinocereeae</taxon>
        <taxon>Carnegiea</taxon>
    </lineage>
</organism>
<evidence type="ECO:0000313" key="4">
    <source>
        <dbReference type="EMBL" id="KAJ8442190.1"/>
    </source>
</evidence>
<dbReference type="EMBL" id="JAKOGI010000144">
    <property type="protein sequence ID" value="KAJ8442190.1"/>
    <property type="molecule type" value="Genomic_DNA"/>
</dbReference>
<dbReference type="Gene3D" id="3.30.300.30">
    <property type="match status" value="1"/>
</dbReference>
<accession>A0A9Q1KET2</accession>
<dbReference type="PANTHER" id="PTHR43859">
    <property type="entry name" value="ACYL-ACTIVATING ENZYME"/>
    <property type="match status" value="1"/>
</dbReference>
<evidence type="ECO:0000256" key="2">
    <source>
        <dbReference type="ARBA" id="ARBA00022598"/>
    </source>
</evidence>
<sequence length="403" mass="44514">MDQLRPRPPNSSPLTPLGLLDRAATAYGEAASVVYNDTVYTWSQTHRRCLQIASSLSSIGIGRRHVVSVLAPNIPAAYELHFAIPMCGAVLNTINTRLDPRTVSVLLRHSESSLVLVDFQSFSLLTRAFSLLPAAYPRPRVVLIEDEEVGKSQDDGGAFKGDVFATYEEMVKRGDPDFRWVRPESDWDPIVLNYTSGTTALPKGVVHCHRGAFINAVNGLIDWAVSKRPVYLWTLPMFHANGWGYTWGTAAVGATNVCLRKFDAATIYAAINRHKVTHMCGAPVVLNMLSNLPNAAPLSHPVESVLYGFPTVLEAAVVARPDEYWGETPCAFVSLKEGVTKKPSERELIEFCRERLPHYMVPKTVVFKDELPKTSTGKIQKFALREMAKNLGASTSSSRMSRL</sequence>
<dbReference type="InterPro" id="IPR045851">
    <property type="entry name" value="AMP-bd_C_sf"/>
</dbReference>
<dbReference type="OrthoDB" id="10253115at2759"/>
<comment type="caution">
    <text evidence="4">The sequence shown here is derived from an EMBL/GenBank/DDBJ whole genome shotgun (WGS) entry which is preliminary data.</text>
</comment>
<proteinExistence type="inferred from homology"/>
<dbReference type="GO" id="GO:0016874">
    <property type="term" value="F:ligase activity"/>
    <property type="evidence" value="ECO:0007669"/>
    <property type="project" value="UniProtKB-KW"/>
</dbReference>
<comment type="similarity">
    <text evidence="1">Belongs to the ATP-dependent AMP-binding enzyme family.</text>
</comment>
<dbReference type="Pfam" id="PF00501">
    <property type="entry name" value="AMP-binding"/>
    <property type="match status" value="1"/>
</dbReference>
<dbReference type="Gene3D" id="3.40.50.980">
    <property type="match status" value="2"/>
</dbReference>
<evidence type="ECO:0000256" key="1">
    <source>
        <dbReference type="ARBA" id="ARBA00006432"/>
    </source>
</evidence>
<dbReference type="Proteomes" id="UP001153076">
    <property type="component" value="Unassembled WGS sequence"/>
</dbReference>
<name>A0A9Q1KET2_9CARY</name>
<feature type="domain" description="AMP-dependent synthetase/ligase" evidence="3">
    <location>
        <begin position="21"/>
        <end position="308"/>
    </location>
</feature>
<reference evidence="4" key="1">
    <citation type="submission" date="2022-04" db="EMBL/GenBank/DDBJ databases">
        <title>Carnegiea gigantea Genome sequencing and assembly v2.</title>
        <authorList>
            <person name="Copetti D."/>
            <person name="Sanderson M.J."/>
            <person name="Burquez A."/>
            <person name="Wojciechowski M.F."/>
        </authorList>
    </citation>
    <scope>NUCLEOTIDE SEQUENCE</scope>
    <source>
        <strain evidence="4">SGP5-SGP5p</strain>
        <tissue evidence="4">Aerial part</tissue>
    </source>
</reference>
<dbReference type="PANTHER" id="PTHR43859:SF57">
    <property type="entry name" value="ACYL-ACTIVATING ENZYME 8-RELATED"/>
    <property type="match status" value="1"/>
</dbReference>